<protein>
    <submittedName>
        <fullName evidence="2">Uncharacterized protein</fullName>
    </submittedName>
</protein>
<name>A0A165L8H2_EXIGL</name>
<gene>
    <name evidence="2" type="ORF">EXIGLDRAFT_747023</name>
</gene>
<reference evidence="2 3" key="1">
    <citation type="journal article" date="2016" name="Mol. Biol. Evol.">
        <title>Comparative Genomics of Early-Diverging Mushroom-Forming Fungi Provides Insights into the Origins of Lignocellulose Decay Capabilities.</title>
        <authorList>
            <person name="Nagy L.G."/>
            <person name="Riley R."/>
            <person name="Tritt A."/>
            <person name="Adam C."/>
            <person name="Daum C."/>
            <person name="Floudas D."/>
            <person name="Sun H."/>
            <person name="Yadav J.S."/>
            <person name="Pangilinan J."/>
            <person name="Larsson K.H."/>
            <person name="Matsuura K."/>
            <person name="Barry K."/>
            <person name="Labutti K."/>
            <person name="Kuo R."/>
            <person name="Ohm R.A."/>
            <person name="Bhattacharya S.S."/>
            <person name="Shirouzu T."/>
            <person name="Yoshinaga Y."/>
            <person name="Martin F.M."/>
            <person name="Grigoriev I.V."/>
            <person name="Hibbett D.S."/>
        </authorList>
    </citation>
    <scope>NUCLEOTIDE SEQUENCE [LARGE SCALE GENOMIC DNA]</scope>
    <source>
        <strain evidence="2 3">HHB12029</strain>
    </source>
</reference>
<evidence type="ECO:0000256" key="1">
    <source>
        <dbReference type="SAM" id="MobiDB-lite"/>
    </source>
</evidence>
<dbReference type="OrthoDB" id="10608035at2759"/>
<evidence type="ECO:0000313" key="2">
    <source>
        <dbReference type="EMBL" id="KZV97507.1"/>
    </source>
</evidence>
<feature type="region of interest" description="Disordered" evidence="1">
    <location>
        <begin position="1"/>
        <end position="29"/>
    </location>
</feature>
<dbReference type="InParanoid" id="A0A165L8H2"/>
<dbReference type="AlphaFoldDB" id="A0A165L8H2"/>
<sequence>MPPSPPRRDDSEDEEDLMPADKISPDEQARERVKLEYQELPWDPFHYAKTETFAGNEDSQLLSHCLRLHELLATLQEHDILTKDEHAAFVEAWNQIRNRSGRLPPPTRAITGQDNSGRPYTVVGKANWRRKRSCYVECREYDDGLGMEINFGLLEKNYFYRHPEGDFYGSYTLKGGDHKSIKLSALEVKRYHYPPDIPSRERGGKADRFY</sequence>
<proteinExistence type="predicted"/>
<accession>A0A165L8H2</accession>
<organism evidence="2 3">
    <name type="scientific">Exidia glandulosa HHB12029</name>
    <dbReference type="NCBI Taxonomy" id="1314781"/>
    <lineage>
        <taxon>Eukaryota</taxon>
        <taxon>Fungi</taxon>
        <taxon>Dikarya</taxon>
        <taxon>Basidiomycota</taxon>
        <taxon>Agaricomycotina</taxon>
        <taxon>Agaricomycetes</taxon>
        <taxon>Auriculariales</taxon>
        <taxon>Exidiaceae</taxon>
        <taxon>Exidia</taxon>
    </lineage>
</organism>
<keyword evidence="3" id="KW-1185">Reference proteome</keyword>
<feature type="compositionally biased region" description="Basic and acidic residues" evidence="1">
    <location>
        <begin position="1"/>
        <end position="10"/>
    </location>
</feature>
<dbReference type="EMBL" id="KV425929">
    <property type="protein sequence ID" value="KZV97507.1"/>
    <property type="molecule type" value="Genomic_DNA"/>
</dbReference>
<dbReference type="Proteomes" id="UP000077266">
    <property type="component" value="Unassembled WGS sequence"/>
</dbReference>
<evidence type="ECO:0000313" key="3">
    <source>
        <dbReference type="Proteomes" id="UP000077266"/>
    </source>
</evidence>